<protein>
    <submittedName>
        <fullName evidence="1">Uncharacterized protein</fullName>
    </submittedName>
</protein>
<dbReference type="AlphaFoldDB" id="W1N9K4"/>
<dbReference type="STRING" id="1178482.AR456_17510"/>
<organism evidence="1 2">
    <name type="scientific">Halomonas huangheensis</name>
    <dbReference type="NCBI Taxonomy" id="1178482"/>
    <lineage>
        <taxon>Bacteria</taxon>
        <taxon>Pseudomonadati</taxon>
        <taxon>Pseudomonadota</taxon>
        <taxon>Gammaproteobacteria</taxon>
        <taxon>Oceanospirillales</taxon>
        <taxon>Halomonadaceae</taxon>
        <taxon>Halomonas</taxon>
    </lineage>
</organism>
<dbReference type="PATRIC" id="fig|1178482.3.peg.1062"/>
<name>W1N9K4_9GAMM</name>
<dbReference type="Proteomes" id="UP000019113">
    <property type="component" value="Unassembled WGS sequence"/>
</dbReference>
<keyword evidence="2" id="KW-1185">Reference proteome</keyword>
<sequence length="151" mass="16813">MQNQIMTSTMPQDGFYAKVCRGMPALIQQWLTLGRGDADQLALILAETARVAGLGDPGETPSGQQLQCWAEGDDLPPHWAMRTALFLLVQMPARPTPESDNEASAWAYCWLRNRDFSNREEALNALPDHLRVKLSHAITAAWADRQGLRLV</sequence>
<proteinExistence type="predicted"/>
<evidence type="ECO:0000313" key="1">
    <source>
        <dbReference type="EMBL" id="ERL52189.1"/>
    </source>
</evidence>
<accession>W1N9K4</accession>
<reference evidence="1 2" key="1">
    <citation type="submission" date="2013-08" db="EMBL/GenBank/DDBJ databases">
        <title>draft genome of Halomonas huanghegensis, strain BJGMM-B45T.</title>
        <authorList>
            <person name="Miao C."/>
            <person name="Wan Y."/>
            <person name="Jin W."/>
        </authorList>
    </citation>
    <scope>NUCLEOTIDE SEQUENCE [LARGE SCALE GENOMIC DNA]</scope>
    <source>
        <strain evidence="1 2">BJGMM-B45</strain>
    </source>
</reference>
<gene>
    <name evidence="1" type="ORF">BJB45_09490</name>
</gene>
<evidence type="ECO:0000313" key="2">
    <source>
        <dbReference type="Proteomes" id="UP000019113"/>
    </source>
</evidence>
<dbReference type="EMBL" id="AVBC01000019">
    <property type="protein sequence ID" value="ERL52189.1"/>
    <property type="molecule type" value="Genomic_DNA"/>
</dbReference>
<comment type="caution">
    <text evidence="1">The sequence shown here is derived from an EMBL/GenBank/DDBJ whole genome shotgun (WGS) entry which is preliminary data.</text>
</comment>